<keyword evidence="5 8" id="KW-1133">Transmembrane helix</keyword>
<evidence type="ECO:0000256" key="4">
    <source>
        <dbReference type="ARBA" id="ARBA00022692"/>
    </source>
</evidence>
<dbReference type="Proteomes" id="UP000249620">
    <property type="component" value="Unassembled WGS sequence"/>
</dbReference>
<evidence type="ECO:0000313" key="10">
    <source>
        <dbReference type="Proteomes" id="UP000249620"/>
    </source>
</evidence>
<protein>
    <submittedName>
        <fullName evidence="9">Trk system potassium uptake protein TrkH</fullName>
    </submittedName>
</protein>
<keyword evidence="4 8" id="KW-0812">Transmembrane</keyword>
<keyword evidence="6" id="KW-0406">Ion transport</keyword>
<feature type="transmembrane region" description="Helical" evidence="8">
    <location>
        <begin position="81"/>
        <end position="106"/>
    </location>
</feature>
<feature type="transmembrane region" description="Helical" evidence="8">
    <location>
        <begin position="135"/>
        <end position="157"/>
    </location>
</feature>
<name>A0A327YUF1_9FLAO</name>
<accession>A0A327YUF1</accession>
<evidence type="ECO:0000256" key="7">
    <source>
        <dbReference type="ARBA" id="ARBA00023136"/>
    </source>
</evidence>
<dbReference type="AlphaFoldDB" id="A0A327YUF1"/>
<organism evidence="9 10">
    <name type="scientific">Flavobacterium aquaticum</name>
    <dbReference type="NCBI Taxonomy" id="1236486"/>
    <lineage>
        <taxon>Bacteria</taxon>
        <taxon>Pseudomonadati</taxon>
        <taxon>Bacteroidota</taxon>
        <taxon>Flavobacteriia</taxon>
        <taxon>Flavobacteriales</taxon>
        <taxon>Flavobacteriaceae</taxon>
        <taxon>Flavobacterium</taxon>
    </lineage>
</organism>
<keyword evidence="2" id="KW-0813">Transport</keyword>
<feature type="transmembrane region" description="Helical" evidence="8">
    <location>
        <begin position="356"/>
        <end position="375"/>
    </location>
</feature>
<evidence type="ECO:0000256" key="3">
    <source>
        <dbReference type="ARBA" id="ARBA00022475"/>
    </source>
</evidence>
<gene>
    <name evidence="9" type="ORF">B0I03_10581</name>
</gene>
<dbReference type="PANTHER" id="PTHR32024">
    <property type="entry name" value="TRK SYSTEM POTASSIUM UPTAKE PROTEIN TRKG-RELATED"/>
    <property type="match status" value="1"/>
</dbReference>
<keyword evidence="10" id="KW-1185">Reference proteome</keyword>
<feature type="transmembrane region" description="Helical" evidence="8">
    <location>
        <begin position="387"/>
        <end position="407"/>
    </location>
</feature>
<dbReference type="Pfam" id="PF02386">
    <property type="entry name" value="TrkH"/>
    <property type="match status" value="1"/>
</dbReference>
<feature type="transmembrane region" description="Helical" evidence="8">
    <location>
        <begin position="292"/>
        <end position="311"/>
    </location>
</feature>
<feature type="transmembrane region" description="Helical" evidence="8">
    <location>
        <begin position="413"/>
        <end position="435"/>
    </location>
</feature>
<feature type="transmembrane region" description="Helical" evidence="8">
    <location>
        <begin position="200"/>
        <end position="226"/>
    </location>
</feature>
<dbReference type="EMBL" id="QLMI01000005">
    <property type="protein sequence ID" value="RAK21649.1"/>
    <property type="molecule type" value="Genomic_DNA"/>
</dbReference>
<evidence type="ECO:0000256" key="2">
    <source>
        <dbReference type="ARBA" id="ARBA00022448"/>
    </source>
</evidence>
<comment type="caution">
    <text evidence="9">The sequence shown here is derived from an EMBL/GenBank/DDBJ whole genome shotgun (WGS) entry which is preliminary data.</text>
</comment>
<evidence type="ECO:0000256" key="5">
    <source>
        <dbReference type="ARBA" id="ARBA00022989"/>
    </source>
</evidence>
<feature type="transmembrane region" description="Helical" evidence="8">
    <location>
        <begin position="238"/>
        <end position="258"/>
    </location>
</feature>
<dbReference type="PANTHER" id="PTHR32024:SF1">
    <property type="entry name" value="KTR SYSTEM POTASSIUM UPTAKE PROTEIN B"/>
    <property type="match status" value="1"/>
</dbReference>
<dbReference type="OrthoDB" id="9810952at2"/>
<evidence type="ECO:0000313" key="9">
    <source>
        <dbReference type="EMBL" id="RAK21649.1"/>
    </source>
</evidence>
<feature type="transmembrane region" description="Helical" evidence="8">
    <location>
        <begin position="169"/>
        <end position="188"/>
    </location>
</feature>
<proteinExistence type="predicted"/>
<sequence length="450" mass="50344">MPKTLFQTVRREYLKFHLRLNPQQSLFFGFFMYMVLGWIFLSLPFSQKIPTDFIDTLFTSTSALSTTGLATVSTFDNYTFFGQFIILTLIQIGGIGYMTLTTYILLSTTKQITHWHKKILHNEFTMPKEFKIQDFLKSVIVFTFTIEIIGAILFYFAFRPIHSDTFFTIWTSIFHSVSSFCTAGFSLYNTSFEAYATNTFLNGIVLFLTISGGLGFIVVTDIWYYFSKKSNSISFTTKMITLSFFGVLFIATAITFFGESTIQHYSVFERLEIAAFQTVNAISTAGYNSIPLSNLTLGVLLTIIFLMYVGAAPSSTGGGMKITTLTAVIAIVKSKVRNQAKVTYLGKKIPADRLEMAVSTFIFYTAILFFSVFLLSFTENQSLEKLLFEATSAIGTVGLSMGITGSLSVWGKIILISIMFIGRVGVITFGLAILAKKQHKKIDNETDLAV</sequence>
<evidence type="ECO:0000256" key="8">
    <source>
        <dbReference type="SAM" id="Phobius"/>
    </source>
</evidence>
<dbReference type="GO" id="GO:0030001">
    <property type="term" value="P:metal ion transport"/>
    <property type="evidence" value="ECO:0007669"/>
    <property type="project" value="UniProtKB-ARBA"/>
</dbReference>
<dbReference type="RefSeq" id="WP_111567101.1">
    <property type="nucleotide sequence ID" value="NZ_QLMI01000005.1"/>
</dbReference>
<evidence type="ECO:0000256" key="1">
    <source>
        <dbReference type="ARBA" id="ARBA00004651"/>
    </source>
</evidence>
<feature type="transmembrane region" description="Helical" evidence="8">
    <location>
        <begin position="26"/>
        <end position="45"/>
    </location>
</feature>
<dbReference type="GO" id="GO:0008324">
    <property type="term" value="F:monoatomic cation transmembrane transporter activity"/>
    <property type="evidence" value="ECO:0007669"/>
    <property type="project" value="InterPro"/>
</dbReference>
<reference evidence="9 10" key="1">
    <citation type="submission" date="2018-06" db="EMBL/GenBank/DDBJ databases">
        <title>Genomic Encyclopedia of Type Strains, Phase III (KMG-III): the genomes of soil and plant-associated and newly described type strains.</title>
        <authorList>
            <person name="Whitman W."/>
        </authorList>
    </citation>
    <scope>NUCLEOTIDE SEQUENCE [LARGE SCALE GENOMIC DNA]</scope>
    <source>
        <strain evidence="9 10">CGMCC 1.12398</strain>
    </source>
</reference>
<comment type="subcellular location">
    <subcellularLocation>
        <location evidence="1">Cell membrane</location>
        <topology evidence="1">Multi-pass membrane protein</topology>
    </subcellularLocation>
</comment>
<evidence type="ECO:0000256" key="6">
    <source>
        <dbReference type="ARBA" id="ARBA00023065"/>
    </source>
</evidence>
<dbReference type="InterPro" id="IPR003445">
    <property type="entry name" value="Cat_transpt"/>
</dbReference>
<keyword evidence="3" id="KW-1003">Cell membrane</keyword>
<dbReference type="GO" id="GO:0005886">
    <property type="term" value="C:plasma membrane"/>
    <property type="evidence" value="ECO:0007669"/>
    <property type="project" value="UniProtKB-SubCell"/>
</dbReference>
<keyword evidence="7 8" id="KW-0472">Membrane</keyword>